<dbReference type="SMART" id="SM00465">
    <property type="entry name" value="GIYc"/>
    <property type="match status" value="1"/>
</dbReference>
<dbReference type="PANTHER" id="PTHR34477">
    <property type="entry name" value="UPF0213 PROTEIN YHBQ"/>
    <property type="match status" value="1"/>
</dbReference>
<evidence type="ECO:0000313" key="4">
    <source>
        <dbReference type="Proteomes" id="UP000266441"/>
    </source>
</evidence>
<dbReference type="Proteomes" id="UP000266441">
    <property type="component" value="Unassembled WGS sequence"/>
</dbReference>
<dbReference type="SUPFAM" id="SSF82771">
    <property type="entry name" value="GIY-YIG endonuclease"/>
    <property type="match status" value="1"/>
</dbReference>
<dbReference type="PROSITE" id="PS50164">
    <property type="entry name" value="GIY_YIG"/>
    <property type="match status" value="1"/>
</dbReference>
<name>A0A399D457_9BACT</name>
<evidence type="ECO:0000313" key="3">
    <source>
        <dbReference type="EMBL" id="RIH66357.1"/>
    </source>
</evidence>
<accession>A0A399D457</accession>
<comment type="similarity">
    <text evidence="1">Belongs to the UPF0213 family.</text>
</comment>
<dbReference type="AlphaFoldDB" id="A0A399D457"/>
<protein>
    <submittedName>
        <fullName evidence="3">GIY-YIG nuclease family protein</fullName>
    </submittedName>
</protein>
<keyword evidence="4" id="KW-1185">Reference proteome</keyword>
<proteinExistence type="inferred from homology"/>
<feature type="domain" description="GIY-YIG" evidence="2">
    <location>
        <begin position="4"/>
        <end position="79"/>
    </location>
</feature>
<dbReference type="Pfam" id="PF01541">
    <property type="entry name" value="GIY-YIG"/>
    <property type="match status" value="1"/>
</dbReference>
<dbReference type="InterPro" id="IPR035901">
    <property type="entry name" value="GIY-YIG_endonuc_sf"/>
</dbReference>
<dbReference type="InterPro" id="IPR050190">
    <property type="entry name" value="UPF0213_domain"/>
</dbReference>
<comment type="caution">
    <text evidence="3">The sequence shown here is derived from an EMBL/GenBank/DDBJ whole genome shotgun (WGS) entry which is preliminary data.</text>
</comment>
<dbReference type="PANTHER" id="PTHR34477:SF1">
    <property type="entry name" value="UPF0213 PROTEIN YHBQ"/>
    <property type="match status" value="1"/>
</dbReference>
<dbReference type="OrthoDB" id="677560at2"/>
<dbReference type="InterPro" id="IPR000305">
    <property type="entry name" value="GIY-YIG_endonuc"/>
</dbReference>
<evidence type="ECO:0000259" key="2">
    <source>
        <dbReference type="PROSITE" id="PS50164"/>
    </source>
</evidence>
<organism evidence="3 4">
    <name type="scientific">Mariniphaga sediminis</name>
    <dbReference type="NCBI Taxonomy" id="1628158"/>
    <lineage>
        <taxon>Bacteria</taxon>
        <taxon>Pseudomonadati</taxon>
        <taxon>Bacteroidota</taxon>
        <taxon>Bacteroidia</taxon>
        <taxon>Marinilabiliales</taxon>
        <taxon>Prolixibacteraceae</taxon>
        <taxon>Mariniphaga</taxon>
    </lineage>
</organism>
<dbReference type="EMBL" id="QWET01000003">
    <property type="protein sequence ID" value="RIH66357.1"/>
    <property type="molecule type" value="Genomic_DNA"/>
</dbReference>
<gene>
    <name evidence="3" type="ORF">D1164_05475</name>
</gene>
<reference evidence="3 4" key="1">
    <citation type="journal article" date="2015" name="Int. J. Syst. Evol. Microbiol.">
        <title>Mariniphaga sediminis sp. nov., isolated from coastal sediment.</title>
        <authorList>
            <person name="Wang F.Q."/>
            <person name="Shen Q.Y."/>
            <person name="Chen G.J."/>
            <person name="Du Z.J."/>
        </authorList>
    </citation>
    <scope>NUCLEOTIDE SEQUENCE [LARGE SCALE GENOMIC DNA]</scope>
    <source>
        <strain evidence="3 4">SY21</strain>
    </source>
</reference>
<evidence type="ECO:0000256" key="1">
    <source>
        <dbReference type="ARBA" id="ARBA00007435"/>
    </source>
</evidence>
<sequence>MESPEYYIYLIESEASGIWYVGLSQNPEERLLQHNKGKSKFTSGHIPWKLLYTEKAGSIGAARKLEKYYKTSSGKRKLKKKLGR</sequence>
<dbReference type="Gene3D" id="3.40.1440.10">
    <property type="entry name" value="GIY-YIG endonuclease"/>
    <property type="match status" value="1"/>
</dbReference>
<dbReference type="CDD" id="cd10449">
    <property type="entry name" value="GIY-YIG_SLX1_like"/>
    <property type="match status" value="1"/>
</dbReference>